<dbReference type="SUPFAM" id="SSF46785">
    <property type="entry name" value="Winged helix' DNA-binding domain"/>
    <property type="match status" value="1"/>
</dbReference>
<dbReference type="EMBL" id="BONI01000011">
    <property type="protein sequence ID" value="GIG05055.1"/>
    <property type="molecule type" value="Genomic_DNA"/>
</dbReference>
<dbReference type="Pfam" id="PF12840">
    <property type="entry name" value="HTH_20"/>
    <property type="match status" value="1"/>
</dbReference>
<dbReference type="InterPro" id="IPR011991">
    <property type="entry name" value="ArsR-like_HTH"/>
</dbReference>
<gene>
    <name evidence="1" type="ORF">Cco03nite_17550</name>
</gene>
<organism evidence="1 2">
    <name type="scientific">Catellatospora coxensis</name>
    <dbReference type="NCBI Taxonomy" id="310354"/>
    <lineage>
        <taxon>Bacteria</taxon>
        <taxon>Bacillati</taxon>
        <taxon>Actinomycetota</taxon>
        <taxon>Actinomycetes</taxon>
        <taxon>Micromonosporales</taxon>
        <taxon>Micromonosporaceae</taxon>
        <taxon>Catellatospora</taxon>
    </lineage>
</organism>
<proteinExistence type="predicted"/>
<dbReference type="RefSeq" id="WP_203690876.1">
    <property type="nucleotide sequence ID" value="NZ_BAAALC010000016.1"/>
</dbReference>
<dbReference type="AlphaFoldDB" id="A0A8J3L1Q8"/>
<name>A0A8J3L1Q8_9ACTN</name>
<reference evidence="1 2" key="1">
    <citation type="submission" date="2021-01" db="EMBL/GenBank/DDBJ databases">
        <title>Whole genome shotgun sequence of Catellatospora coxensis NBRC 107359.</title>
        <authorList>
            <person name="Komaki H."/>
            <person name="Tamura T."/>
        </authorList>
    </citation>
    <scope>NUCLEOTIDE SEQUENCE [LARGE SCALE GENOMIC DNA]</scope>
    <source>
        <strain evidence="1 2">NBRC 107359</strain>
    </source>
</reference>
<evidence type="ECO:0000313" key="1">
    <source>
        <dbReference type="EMBL" id="GIG05055.1"/>
    </source>
</evidence>
<dbReference type="Proteomes" id="UP000630887">
    <property type="component" value="Unassembled WGS sequence"/>
</dbReference>
<comment type="caution">
    <text evidence="1">The sequence shown here is derived from an EMBL/GenBank/DDBJ whole genome shotgun (WGS) entry which is preliminary data.</text>
</comment>
<dbReference type="InterPro" id="IPR036390">
    <property type="entry name" value="WH_DNA-bd_sf"/>
</dbReference>
<dbReference type="PANTHER" id="PTHR43132">
    <property type="entry name" value="ARSENICAL RESISTANCE OPERON REPRESSOR ARSR-RELATED"/>
    <property type="match status" value="1"/>
</dbReference>
<evidence type="ECO:0000313" key="2">
    <source>
        <dbReference type="Proteomes" id="UP000630887"/>
    </source>
</evidence>
<dbReference type="PANTHER" id="PTHR43132:SF6">
    <property type="entry name" value="HTH-TYPE TRANSCRIPTIONAL REPRESSOR CZRA"/>
    <property type="match status" value="1"/>
</dbReference>
<protein>
    <submittedName>
        <fullName evidence="1">ArsR family transcriptional regulator</fullName>
    </submittedName>
</protein>
<sequence>MAVWHVPVDLLARSRFAISPMTDTVAALKALQSPYHPWQHAWQRPHQAAYQQMLARRPMLRALLAAAFRHRWFADFFTIAPASAAPTFAEELAAVGERSDEQIRADLRAGPPAKLDEVLCGDGLTAEVVFLLEWVWTHTVAPEWPAREQRLRADVVSRTSVLSAEGWAGVFPDLTGVMQWLGNGRLQVNNLPDPPLPLDQAEQLVFVPAHCGRGWVLWDQPTRFGMVYPVRGVLAAAVQPAPDGLDRLIGTNRAAILRRLGSPVSTSHLVALTGLSLGSVSDHLRVLLDAGAVTKRRSGREVLYWRTALGAALTGDDGAGPRQAAMPSTGRS</sequence>
<dbReference type="CDD" id="cd00090">
    <property type="entry name" value="HTH_ARSR"/>
    <property type="match status" value="1"/>
</dbReference>
<keyword evidence="2" id="KW-1185">Reference proteome</keyword>
<dbReference type="InterPro" id="IPR051011">
    <property type="entry name" value="Metal_resp_trans_reg"/>
</dbReference>
<accession>A0A8J3L1Q8</accession>
<dbReference type="Gene3D" id="1.10.10.10">
    <property type="entry name" value="Winged helix-like DNA-binding domain superfamily/Winged helix DNA-binding domain"/>
    <property type="match status" value="1"/>
</dbReference>
<dbReference type="InterPro" id="IPR036388">
    <property type="entry name" value="WH-like_DNA-bd_sf"/>
</dbReference>